<evidence type="ECO:0000313" key="4">
    <source>
        <dbReference type="Proteomes" id="UP001354709"/>
    </source>
</evidence>
<feature type="domain" description="Tyr recombinase" evidence="2">
    <location>
        <begin position="71"/>
        <end position="321"/>
    </location>
</feature>
<dbReference type="Gene3D" id="1.10.443.10">
    <property type="entry name" value="Intergrase catalytic core"/>
    <property type="match status" value="1"/>
</dbReference>
<dbReference type="CDD" id="cd01189">
    <property type="entry name" value="INT_ICEBs1_C_like"/>
    <property type="match status" value="1"/>
</dbReference>
<organism evidence="3 4">
    <name type="scientific">Streptomyces asiaticus subsp. ignotus</name>
    <dbReference type="NCBI Taxonomy" id="3098222"/>
    <lineage>
        <taxon>Bacteria</taxon>
        <taxon>Bacillati</taxon>
        <taxon>Actinomycetota</taxon>
        <taxon>Actinomycetes</taxon>
        <taxon>Kitasatosporales</taxon>
        <taxon>Streptomycetaceae</taxon>
        <taxon>Streptomyces</taxon>
        <taxon>Streptomyces violaceusniger group</taxon>
    </lineage>
</organism>
<evidence type="ECO:0000259" key="2">
    <source>
        <dbReference type="PROSITE" id="PS51898"/>
    </source>
</evidence>
<dbReference type="InterPro" id="IPR013762">
    <property type="entry name" value="Integrase-like_cat_sf"/>
</dbReference>
<keyword evidence="4" id="KW-1185">Reference proteome</keyword>
<evidence type="ECO:0000313" key="3">
    <source>
        <dbReference type="EMBL" id="MEE4594422.1"/>
    </source>
</evidence>
<accession>A0ABU7PZ78</accession>
<gene>
    <name evidence="3" type="ORF">V2J94_21450</name>
</gene>
<dbReference type="RefSeq" id="WP_330810747.1">
    <property type="nucleotide sequence ID" value="NZ_JAZBJO010000012.1"/>
</dbReference>
<name>A0ABU7PZ78_9ACTN</name>
<dbReference type="InterPro" id="IPR002104">
    <property type="entry name" value="Integrase_catalytic"/>
</dbReference>
<dbReference type="PANTHER" id="PTHR30349:SF64">
    <property type="entry name" value="PROPHAGE INTEGRASE INTD-RELATED"/>
    <property type="match status" value="1"/>
</dbReference>
<dbReference type="InterPro" id="IPR050090">
    <property type="entry name" value="Tyrosine_recombinase_XerCD"/>
</dbReference>
<dbReference type="PROSITE" id="PS51898">
    <property type="entry name" value="TYR_RECOMBINASE"/>
    <property type="match status" value="1"/>
</dbReference>
<sequence>MPDLRMDEDRLVEAGRGGEQVVVGGVVEGAVAGPPVHHRADVPQAGGTPFEFRGRRPRIASRDGRAWVAGVTTDRMDKSIPAASMVSGRRTSRPVRRRGKLSPRYQVLVDLAVGAGLRQGEAFGVSLDDVDGDVIHIVRQVVKVNSKLAFAPPKGNKERDVPCAPELAERIKAHVDAFPSVEVTLPWVDPDRPNMPWEDRPLKTVRLLVTTSRVSGKGGGAINRGTFDEKAWKPALAAAGVIPDPVVTMVQGKGAQPWRQVEWDCPRENGFHVLRHTFASVVLQAGETIAKLAEWLGHSDPAFTLRTYIHFLPEAGTRGLTAIGRWLSGGPGEEPAPLMDELSPAVETPQILPSTLFDLSDEGVRAGQTA</sequence>
<reference evidence="3 4" key="1">
    <citation type="submission" date="2023-11" db="EMBL/GenBank/DDBJ databases">
        <title>30 novel species of actinomycetes from the DSMZ collection.</title>
        <authorList>
            <person name="Nouioui I."/>
        </authorList>
    </citation>
    <scope>NUCLEOTIDE SEQUENCE [LARGE SCALE GENOMIC DNA]</scope>
    <source>
        <strain evidence="3 4">DSM 41524</strain>
    </source>
</reference>
<comment type="caution">
    <text evidence="3">The sequence shown here is derived from an EMBL/GenBank/DDBJ whole genome shotgun (WGS) entry which is preliminary data.</text>
</comment>
<protein>
    <submittedName>
        <fullName evidence="3">Site-specific integrase</fullName>
    </submittedName>
</protein>
<evidence type="ECO:0000256" key="1">
    <source>
        <dbReference type="ARBA" id="ARBA00023172"/>
    </source>
</evidence>
<dbReference type="EMBL" id="JAZBJO010000012">
    <property type="protein sequence ID" value="MEE4594422.1"/>
    <property type="molecule type" value="Genomic_DNA"/>
</dbReference>
<dbReference type="PANTHER" id="PTHR30349">
    <property type="entry name" value="PHAGE INTEGRASE-RELATED"/>
    <property type="match status" value="1"/>
</dbReference>
<dbReference type="InterPro" id="IPR011010">
    <property type="entry name" value="DNA_brk_join_enz"/>
</dbReference>
<keyword evidence="1" id="KW-0233">DNA recombination</keyword>
<dbReference type="Proteomes" id="UP001354709">
    <property type="component" value="Unassembled WGS sequence"/>
</dbReference>
<dbReference type="SUPFAM" id="SSF56349">
    <property type="entry name" value="DNA breaking-rejoining enzymes"/>
    <property type="match status" value="1"/>
</dbReference>
<proteinExistence type="predicted"/>